<dbReference type="SMART" id="SM01394">
    <property type="entry name" value="S_100"/>
    <property type="match status" value="2"/>
</dbReference>
<keyword evidence="7" id="KW-1185">Reference proteome</keyword>
<dbReference type="Proteomes" id="UP000261640">
    <property type="component" value="Unplaced"/>
</dbReference>
<dbReference type="PANTHER" id="PTHR11639">
    <property type="entry name" value="S100 CALCIUM-BINDING PROTEIN"/>
    <property type="match status" value="1"/>
</dbReference>
<dbReference type="STRING" id="205130.ENSMAMP00000020196"/>
<dbReference type="PROSITE" id="PS00018">
    <property type="entry name" value="EF_HAND_1"/>
    <property type="match status" value="1"/>
</dbReference>
<dbReference type="InterPro" id="IPR034325">
    <property type="entry name" value="S-100_dom"/>
</dbReference>
<accession>A0A3Q3MBT0</accession>
<evidence type="ECO:0000259" key="5">
    <source>
        <dbReference type="PROSITE" id="PS50222"/>
    </source>
</evidence>
<keyword evidence="4" id="KW-0106">Calcium</keyword>
<dbReference type="GO" id="GO:0048306">
    <property type="term" value="F:calcium-dependent protein binding"/>
    <property type="evidence" value="ECO:0007669"/>
    <property type="project" value="TreeGrafter"/>
</dbReference>
<dbReference type="AlphaFoldDB" id="A0A3Q3MBT0"/>
<comment type="similarity">
    <text evidence="1">Belongs to the S-100 family.</text>
</comment>
<dbReference type="InterPro" id="IPR011992">
    <property type="entry name" value="EF-hand-dom_pair"/>
</dbReference>
<feature type="domain" description="EF-hand" evidence="5">
    <location>
        <begin position="50"/>
        <end position="85"/>
    </location>
</feature>
<dbReference type="InterPro" id="IPR018247">
    <property type="entry name" value="EF_Hand_1_Ca_BS"/>
</dbReference>
<keyword evidence="2" id="KW-0479">Metal-binding</keyword>
<dbReference type="Ensembl" id="ENSMAMT00000020730.2">
    <property type="protein sequence ID" value="ENSMAMP00000020196.1"/>
    <property type="gene ID" value="ENSMAMG00000013606.2"/>
</dbReference>
<dbReference type="PANTHER" id="PTHR11639:SF134">
    <property type="entry name" value="PROTEIN S100-A1-RELATED"/>
    <property type="match status" value="1"/>
</dbReference>
<dbReference type="FunFam" id="1.10.238.10:FF:000044">
    <property type="entry name" value="Protein S100"/>
    <property type="match status" value="1"/>
</dbReference>
<organism evidence="6 7">
    <name type="scientific">Mastacembelus armatus</name>
    <name type="common">zig-zag eel</name>
    <dbReference type="NCBI Taxonomy" id="205130"/>
    <lineage>
        <taxon>Eukaryota</taxon>
        <taxon>Metazoa</taxon>
        <taxon>Chordata</taxon>
        <taxon>Craniata</taxon>
        <taxon>Vertebrata</taxon>
        <taxon>Euteleostomi</taxon>
        <taxon>Actinopterygii</taxon>
        <taxon>Neopterygii</taxon>
        <taxon>Teleostei</taxon>
        <taxon>Neoteleostei</taxon>
        <taxon>Acanthomorphata</taxon>
        <taxon>Anabantaria</taxon>
        <taxon>Synbranchiformes</taxon>
        <taxon>Mastacembelidae</taxon>
        <taxon>Mastacembelus</taxon>
    </lineage>
</organism>
<keyword evidence="3" id="KW-0677">Repeat</keyword>
<dbReference type="GeneTree" id="ENSGT00940000160475"/>
<dbReference type="GO" id="GO:0046914">
    <property type="term" value="F:transition metal ion binding"/>
    <property type="evidence" value="ECO:0007669"/>
    <property type="project" value="InterPro"/>
</dbReference>
<evidence type="ECO:0000313" key="6">
    <source>
        <dbReference type="Ensembl" id="ENSMAMP00000020196.1"/>
    </source>
</evidence>
<dbReference type="GO" id="GO:0005509">
    <property type="term" value="F:calcium ion binding"/>
    <property type="evidence" value="ECO:0007669"/>
    <property type="project" value="InterPro"/>
</dbReference>
<dbReference type="SUPFAM" id="SSF47473">
    <property type="entry name" value="EF-hand"/>
    <property type="match status" value="2"/>
</dbReference>
<dbReference type="PROSITE" id="PS50222">
    <property type="entry name" value="EF_HAND_2"/>
    <property type="match status" value="2"/>
</dbReference>
<reference evidence="6" key="2">
    <citation type="submission" date="2025-09" db="UniProtKB">
        <authorList>
            <consortium name="Ensembl"/>
        </authorList>
    </citation>
    <scope>IDENTIFICATION</scope>
</reference>
<dbReference type="SMART" id="SM00054">
    <property type="entry name" value="EFh"/>
    <property type="match status" value="2"/>
</dbReference>
<evidence type="ECO:0000256" key="4">
    <source>
        <dbReference type="ARBA" id="ARBA00022837"/>
    </source>
</evidence>
<evidence type="ECO:0000256" key="2">
    <source>
        <dbReference type="ARBA" id="ARBA00022723"/>
    </source>
</evidence>
<protein>
    <submittedName>
        <fullName evidence="6">Protein S100-Z-like</fullName>
    </submittedName>
</protein>
<feature type="domain" description="EF-hand" evidence="5">
    <location>
        <begin position="147"/>
        <end position="182"/>
    </location>
</feature>
<proteinExistence type="inferred from homology"/>
<sequence length="193" mass="21934">MSYNLGRVMDELILVFHKYSGKEGNKYKLSKTELRTLLETELLGSQADCQDALEVDKTLKNLDQNKDNEVDFEEFVSLVAMLTIARNKSSKGPEELKKSSKLNKSMMSLINVFHKYSGKEGDKDKLNKGELKTLLQTELSDMLKDPKDPSAVNKIMADLDMNQDGEADFQEFVTLISALTVISNEFFEEYDKN</sequence>
<dbReference type="CDD" id="cd00213">
    <property type="entry name" value="S-100"/>
    <property type="match status" value="1"/>
</dbReference>
<evidence type="ECO:0000313" key="7">
    <source>
        <dbReference type="Proteomes" id="UP000261640"/>
    </source>
</evidence>
<dbReference type="InterPro" id="IPR002048">
    <property type="entry name" value="EF_hand_dom"/>
</dbReference>
<dbReference type="Gene3D" id="1.10.238.10">
    <property type="entry name" value="EF-hand"/>
    <property type="match status" value="2"/>
</dbReference>
<name>A0A3Q3MBT0_9TELE</name>
<dbReference type="InterPro" id="IPR001751">
    <property type="entry name" value="S100/CaBP7/8-like_CS"/>
</dbReference>
<evidence type="ECO:0000256" key="1">
    <source>
        <dbReference type="ARBA" id="ARBA00007323"/>
    </source>
</evidence>
<dbReference type="OrthoDB" id="26525at2759"/>
<dbReference type="InParanoid" id="A0A3Q3MBT0"/>
<dbReference type="Pfam" id="PF01023">
    <property type="entry name" value="S_100"/>
    <property type="match status" value="2"/>
</dbReference>
<dbReference type="PROSITE" id="PS00303">
    <property type="entry name" value="S100_CABP"/>
    <property type="match status" value="1"/>
</dbReference>
<evidence type="ECO:0000256" key="3">
    <source>
        <dbReference type="ARBA" id="ARBA00022737"/>
    </source>
</evidence>
<reference evidence="6" key="1">
    <citation type="submission" date="2025-08" db="UniProtKB">
        <authorList>
            <consortium name="Ensembl"/>
        </authorList>
    </citation>
    <scope>IDENTIFICATION</scope>
</reference>
<dbReference type="InterPro" id="IPR013787">
    <property type="entry name" value="S100_Ca-bd_sub"/>
</dbReference>